<accession>A0ABQ3GUJ5</accession>
<dbReference type="RefSeq" id="WP_189586980.1">
    <property type="nucleotide sequence ID" value="NZ_BMZR01000011.1"/>
</dbReference>
<keyword evidence="7" id="KW-1185">Reference proteome</keyword>
<dbReference type="InterPro" id="IPR058792">
    <property type="entry name" value="Beta-barrel_RND_2"/>
</dbReference>
<dbReference type="NCBIfam" id="TIGR01730">
    <property type="entry name" value="RND_mfp"/>
    <property type="match status" value="1"/>
</dbReference>
<dbReference type="Gene3D" id="1.10.287.470">
    <property type="entry name" value="Helix hairpin bin"/>
    <property type="match status" value="1"/>
</dbReference>
<feature type="region of interest" description="Disordered" evidence="3">
    <location>
        <begin position="359"/>
        <end position="378"/>
    </location>
</feature>
<dbReference type="PANTHER" id="PTHR30469:SF15">
    <property type="entry name" value="HLYD FAMILY OF SECRETION PROTEINS"/>
    <property type="match status" value="1"/>
</dbReference>
<name>A0ABQ3GUJ5_9GAMM</name>
<dbReference type="EMBL" id="BMZR01000011">
    <property type="protein sequence ID" value="GHD38359.1"/>
    <property type="molecule type" value="Genomic_DNA"/>
</dbReference>
<dbReference type="Proteomes" id="UP000610203">
    <property type="component" value="Unassembled WGS sequence"/>
</dbReference>
<evidence type="ECO:0000259" key="4">
    <source>
        <dbReference type="Pfam" id="PF25917"/>
    </source>
</evidence>
<evidence type="ECO:0000256" key="3">
    <source>
        <dbReference type="SAM" id="MobiDB-lite"/>
    </source>
</evidence>
<gene>
    <name evidence="6" type="ORF">GCM10016272_27430</name>
</gene>
<dbReference type="PANTHER" id="PTHR30469">
    <property type="entry name" value="MULTIDRUG RESISTANCE PROTEIN MDTA"/>
    <property type="match status" value="1"/>
</dbReference>
<dbReference type="SUPFAM" id="SSF111369">
    <property type="entry name" value="HlyD-like secretion proteins"/>
    <property type="match status" value="1"/>
</dbReference>
<sequence>MNIKYWAFPLSVVLALTAACSKEPEVIDTKSEESSIRTVSVDTVILRPMTGSVTASGLLLPRQEVAVGSEISGYRVAELLVDEGSTVKKNQVLARLDPSLLLAKIAQAEANLTQAKTLANQSSAEADRIKGYEDIGAFSEEEIATRVAKAKNADAGVEVAQAQLNELQTQRNLMEVRSPVNGFVLERIVRLGDVSGQSQPMFRLASDSLIEMDAEVPEDDLATITIGQAATVILPSGAELQGKVRLLSPRIDPETKLGHVRVQLPTHPELRAGGYAKVVFQQVSTPVPAVPEKAVQFEASGALLIVIDKDNLARRVVVETGARTDGFVEIKNGPAVGTRVALGGGAFLLNGDAVNPINKANEPDAVSDKVAPATKVTP</sequence>
<protein>
    <submittedName>
        <fullName evidence="6">Hemolysin secretion protein D</fullName>
    </submittedName>
</protein>
<dbReference type="Gene3D" id="2.40.30.170">
    <property type="match status" value="1"/>
</dbReference>
<feature type="domain" description="Multidrug resistance protein MdtA-like barrel-sandwich hybrid" evidence="4">
    <location>
        <begin position="64"/>
        <end position="196"/>
    </location>
</feature>
<comment type="caution">
    <text evidence="6">The sequence shown here is derived from an EMBL/GenBank/DDBJ whole genome shotgun (WGS) entry which is preliminary data.</text>
</comment>
<organism evidence="6 7">
    <name type="scientific">Psychrobacter glaciei</name>
    <dbReference type="NCBI Taxonomy" id="619771"/>
    <lineage>
        <taxon>Bacteria</taxon>
        <taxon>Pseudomonadati</taxon>
        <taxon>Pseudomonadota</taxon>
        <taxon>Gammaproteobacteria</taxon>
        <taxon>Moraxellales</taxon>
        <taxon>Moraxellaceae</taxon>
        <taxon>Psychrobacter</taxon>
    </lineage>
</organism>
<evidence type="ECO:0000313" key="6">
    <source>
        <dbReference type="EMBL" id="GHD38359.1"/>
    </source>
</evidence>
<proteinExistence type="inferred from homology"/>
<comment type="similarity">
    <text evidence="1">Belongs to the membrane fusion protein (MFP) (TC 8.A.1) family.</text>
</comment>
<dbReference type="Pfam" id="PF25917">
    <property type="entry name" value="BSH_RND"/>
    <property type="match status" value="1"/>
</dbReference>
<reference evidence="7" key="1">
    <citation type="journal article" date="2019" name="Int. J. Syst. Evol. Microbiol.">
        <title>The Global Catalogue of Microorganisms (GCM) 10K type strain sequencing project: providing services to taxonomists for standard genome sequencing and annotation.</title>
        <authorList>
            <consortium name="The Broad Institute Genomics Platform"/>
            <consortium name="The Broad Institute Genome Sequencing Center for Infectious Disease"/>
            <person name="Wu L."/>
            <person name="Ma J."/>
        </authorList>
    </citation>
    <scope>NUCLEOTIDE SEQUENCE [LARGE SCALE GENOMIC DNA]</scope>
    <source>
        <strain evidence="7">KCTC 42280</strain>
    </source>
</reference>
<feature type="domain" description="CusB-like beta-barrel" evidence="5">
    <location>
        <begin position="213"/>
        <end position="282"/>
    </location>
</feature>
<dbReference type="Pfam" id="PF25954">
    <property type="entry name" value="Beta-barrel_RND_2"/>
    <property type="match status" value="1"/>
</dbReference>
<feature type="coiled-coil region" evidence="2">
    <location>
        <begin position="150"/>
        <end position="177"/>
    </location>
</feature>
<dbReference type="Gene3D" id="2.40.420.20">
    <property type="match status" value="1"/>
</dbReference>
<dbReference type="InterPro" id="IPR006143">
    <property type="entry name" value="RND_pump_MFP"/>
</dbReference>
<dbReference type="InterPro" id="IPR058625">
    <property type="entry name" value="MdtA-like_BSH"/>
</dbReference>
<evidence type="ECO:0000256" key="2">
    <source>
        <dbReference type="SAM" id="Coils"/>
    </source>
</evidence>
<dbReference type="Gene3D" id="2.40.50.100">
    <property type="match status" value="1"/>
</dbReference>
<dbReference type="PROSITE" id="PS51257">
    <property type="entry name" value="PROKAR_LIPOPROTEIN"/>
    <property type="match status" value="1"/>
</dbReference>
<evidence type="ECO:0000259" key="5">
    <source>
        <dbReference type="Pfam" id="PF25954"/>
    </source>
</evidence>
<evidence type="ECO:0000313" key="7">
    <source>
        <dbReference type="Proteomes" id="UP000610203"/>
    </source>
</evidence>
<evidence type="ECO:0000256" key="1">
    <source>
        <dbReference type="ARBA" id="ARBA00009477"/>
    </source>
</evidence>
<keyword evidence="2" id="KW-0175">Coiled coil</keyword>